<gene>
    <name evidence="3" type="primary">outD</name>
    <name evidence="3" type="ORF">Pan265_11710</name>
</gene>
<dbReference type="PRINTS" id="PR00811">
    <property type="entry name" value="BCTERIALGSPD"/>
</dbReference>
<evidence type="ECO:0000313" key="4">
    <source>
        <dbReference type="Proteomes" id="UP000320386"/>
    </source>
</evidence>
<dbReference type="InterPro" id="IPR004846">
    <property type="entry name" value="T2SS/T3SS_dom"/>
</dbReference>
<reference evidence="3 4" key="1">
    <citation type="submission" date="2019-02" db="EMBL/GenBank/DDBJ databases">
        <title>Deep-cultivation of Planctomycetes and their phenomic and genomic characterization uncovers novel biology.</title>
        <authorList>
            <person name="Wiegand S."/>
            <person name="Jogler M."/>
            <person name="Boedeker C."/>
            <person name="Pinto D."/>
            <person name="Vollmers J."/>
            <person name="Rivas-Marin E."/>
            <person name="Kohn T."/>
            <person name="Peeters S.H."/>
            <person name="Heuer A."/>
            <person name="Rast P."/>
            <person name="Oberbeckmann S."/>
            <person name="Bunk B."/>
            <person name="Jeske O."/>
            <person name="Meyerdierks A."/>
            <person name="Storesund J.E."/>
            <person name="Kallscheuer N."/>
            <person name="Luecker S."/>
            <person name="Lage O.M."/>
            <person name="Pohl T."/>
            <person name="Merkel B.J."/>
            <person name="Hornburger P."/>
            <person name="Mueller R.-W."/>
            <person name="Bruemmer F."/>
            <person name="Labrenz M."/>
            <person name="Spormann A.M."/>
            <person name="Op den Camp H."/>
            <person name="Overmann J."/>
            <person name="Amann R."/>
            <person name="Jetten M.S.M."/>
            <person name="Mascher T."/>
            <person name="Medema M.H."/>
            <person name="Devos D.P."/>
            <person name="Kaster A.-K."/>
            <person name="Ovreas L."/>
            <person name="Rohde M."/>
            <person name="Galperin M.Y."/>
            <person name="Jogler C."/>
        </authorList>
    </citation>
    <scope>NUCLEOTIDE SEQUENCE [LARGE SCALE GENOMIC DNA]</scope>
    <source>
        <strain evidence="3 4">Pan265</strain>
    </source>
</reference>
<dbReference type="GO" id="GO:0009306">
    <property type="term" value="P:protein secretion"/>
    <property type="evidence" value="ECO:0007669"/>
    <property type="project" value="InterPro"/>
</dbReference>
<evidence type="ECO:0000256" key="1">
    <source>
        <dbReference type="RuleBase" id="RU004003"/>
    </source>
</evidence>
<dbReference type="PANTHER" id="PTHR30332">
    <property type="entry name" value="PROBABLE GENERAL SECRETION PATHWAY PROTEIN D"/>
    <property type="match status" value="1"/>
</dbReference>
<dbReference type="PANTHER" id="PTHR30332:SF17">
    <property type="entry name" value="TYPE IV PILIATION SYSTEM PROTEIN DR_0774-RELATED"/>
    <property type="match status" value="1"/>
</dbReference>
<organism evidence="3 4">
    <name type="scientific">Mucisphaera calidilacus</name>
    <dbReference type="NCBI Taxonomy" id="2527982"/>
    <lineage>
        <taxon>Bacteria</taxon>
        <taxon>Pseudomonadati</taxon>
        <taxon>Planctomycetota</taxon>
        <taxon>Phycisphaerae</taxon>
        <taxon>Phycisphaerales</taxon>
        <taxon>Phycisphaeraceae</taxon>
        <taxon>Mucisphaera</taxon>
    </lineage>
</organism>
<feature type="domain" description="Type II/III secretion system secretin-like" evidence="2">
    <location>
        <begin position="363"/>
        <end position="536"/>
    </location>
</feature>
<dbReference type="InterPro" id="IPR001775">
    <property type="entry name" value="GspD/PilQ"/>
</dbReference>
<dbReference type="InterPro" id="IPR050810">
    <property type="entry name" value="Bact_Secretion_Sys_Channel"/>
</dbReference>
<name>A0A518BWG4_9BACT</name>
<dbReference type="KEGG" id="mcad:Pan265_11710"/>
<sequence length="846" mass="93526">MAKDGAGTEFCLTARLGLVLVLLVTGLCRGQAALSLENAGLYLPQQDMTVEVAEEVLEVVRSRAIASLGYQIIPDPGVLLPGGPPGLRGTTYLRRRTSQGEHYIQMGYKLFDHQPLHLWVYGQIVTEKGVTANGDLAGMEKMIEDAIKNVEAFYKSFRPGDLATGVIDLSYIEADRCMAILKGLGYQTINFKEAGNGVGGAKLIEPATPIDVRDLPVVMALPAAAHTGLVGAGSAQSSGGQFKLSLVPSIAGSFENYTSATPLMQLMVLYDAEEAHVFTSLVKKIRDTIDVPARQLVIEAMILEISETGLDKLGVQWELSNVPKDSIESFAFGRLPDFGTGQGPTFDLTLIDIGNNWRVKVQALVRDGDAEILSRPSVLTLDHRQASIRIGEDIPIATSIRGATGGDTIQFSFAYIPVGILLNVRPRISSNGQEVTMQVDGVVSNEVPGGDLVVVDQDGNELGSAPRVSSRRVQTHTRIANNTPFIIGGLISNETSTTQDKVPLLGDIPWLGAAFRSSDTEVIKREVIIVITPYVLPTEGIPGRVLPEDKDVFDSFDNQLFGDVYRIRAEDVPDLAFLDDNPELELARNRAETITSRFPNLINQYPFNQFLDGRVPGEEVLVYHLMYEVIERREIEKSIQARRLVFLKPRDDRPAGASVSFLIQHIGQELGVEIPKHSIGFKWLFNQMQGHALALTYTIPSEPKVDEVLFKAIPEVRLVPCADRDEWLNLLYELNRPGDGGEKRHTILIRNEEDLKRLMRCVVLRHAVELNQGQDQLRLKDYQRGRQLIMPETSRDETFLIDHEVAEYYYLSVQYFAAMLDRIRADSEALRQEIDSIESGSVLGGR</sequence>
<dbReference type="OrthoDB" id="9779724at2"/>
<dbReference type="Proteomes" id="UP000320386">
    <property type="component" value="Chromosome"/>
</dbReference>
<protein>
    <submittedName>
        <fullName evidence="3">Type II secretion system protein D</fullName>
    </submittedName>
</protein>
<dbReference type="GO" id="GO:0015627">
    <property type="term" value="C:type II protein secretion system complex"/>
    <property type="evidence" value="ECO:0007669"/>
    <property type="project" value="TreeGrafter"/>
</dbReference>
<dbReference type="Pfam" id="PF00263">
    <property type="entry name" value="Secretin"/>
    <property type="match status" value="1"/>
</dbReference>
<dbReference type="AlphaFoldDB" id="A0A518BWG4"/>
<comment type="similarity">
    <text evidence="1">Belongs to the bacterial secretin family.</text>
</comment>
<keyword evidence="4" id="KW-1185">Reference proteome</keyword>
<accession>A0A518BWG4</accession>
<dbReference type="RefSeq" id="WP_145445476.1">
    <property type="nucleotide sequence ID" value="NZ_CP036280.1"/>
</dbReference>
<evidence type="ECO:0000259" key="2">
    <source>
        <dbReference type="Pfam" id="PF00263"/>
    </source>
</evidence>
<evidence type="ECO:0000313" key="3">
    <source>
        <dbReference type="EMBL" id="QDU71322.1"/>
    </source>
</evidence>
<dbReference type="EMBL" id="CP036280">
    <property type="protein sequence ID" value="QDU71322.1"/>
    <property type="molecule type" value="Genomic_DNA"/>
</dbReference>
<proteinExistence type="inferred from homology"/>